<keyword evidence="5" id="KW-0067">ATP-binding</keyword>
<evidence type="ECO:0000256" key="3">
    <source>
        <dbReference type="ARBA" id="ARBA00022741"/>
    </source>
</evidence>
<evidence type="ECO:0000256" key="1">
    <source>
        <dbReference type="ARBA" id="ARBA00022527"/>
    </source>
</evidence>
<feature type="domain" description="Protein kinase" evidence="7">
    <location>
        <begin position="1"/>
        <end position="133"/>
    </location>
</feature>
<proteinExistence type="predicted"/>
<dbReference type="SMART" id="SM00220">
    <property type="entry name" value="S_TKc"/>
    <property type="match status" value="1"/>
</dbReference>
<dbReference type="OMA" id="IMEDEPC"/>
<name>A0A8S1UTE1_PAROT</name>
<keyword evidence="1" id="KW-0723">Serine/threonine-protein kinase</keyword>
<comment type="caution">
    <text evidence="8">The sequence shown here is derived from an EMBL/GenBank/DDBJ whole genome shotgun (WGS) entry which is preliminary data.</text>
</comment>
<evidence type="ECO:0000256" key="5">
    <source>
        <dbReference type="ARBA" id="ARBA00022840"/>
    </source>
</evidence>
<accession>A0A8S1UTE1</accession>
<evidence type="ECO:0000313" key="9">
    <source>
        <dbReference type="Proteomes" id="UP000683925"/>
    </source>
</evidence>
<dbReference type="GO" id="GO:0005524">
    <property type="term" value="F:ATP binding"/>
    <property type="evidence" value="ECO:0007669"/>
    <property type="project" value="UniProtKB-KW"/>
</dbReference>
<dbReference type="InterPro" id="IPR000719">
    <property type="entry name" value="Prot_kinase_dom"/>
</dbReference>
<evidence type="ECO:0000256" key="4">
    <source>
        <dbReference type="ARBA" id="ARBA00022777"/>
    </source>
</evidence>
<reference evidence="8" key="1">
    <citation type="submission" date="2021-01" db="EMBL/GenBank/DDBJ databases">
        <authorList>
            <consortium name="Genoscope - CEA"/>
            <person name="William W."/>
        </authorList>
    </citation>
    <scope>NUCLEOTIDE SEQUENCE</scope>
</reference>
<dbReference type="GO" id="GO:0004674">
    <property type="term" value="F:protein serine/threonine kinase activity"/>
    <property type="evidence" value="ECO:0007669"/>
    <property type="project" value="UniProtKB-KW"/>
</dbReference>
<protein>
    <recommendedName>
        <fullName evidence="7">Protein kinase domain-containing protein</fullName>
    </recommendedName>
</protein>
<dbReference type="PANTHER" id="PTHR24351">
    <property type="entry name" value="RIBOSOMAL PROTEIN S6 KINASE"/>
    <property type="match status" value="1"/>
</dbReference>
<evidence type="ECO:0000313" key="8">
    <source>
        <dbReference type="EMBL" id="CAD8167487.1"/>
    </source>
</evidence>
<dbReference type="Proteomes" id="UP000683925">
    <property type="component" value="Unassembled WGS sequence"/>
</dbReference>
<keyword evidence="2" id="KW-0808">Transferase</keyword>
<evidence type="ECO:0000256" key="6">
    <source>
        <dbReference type="SAM" id="MobiDB-lite"/>
    </source>
</evidence>
<evidence type="ECO:0000259" key="7">
    <source>
        <dbReference type="PROSITE" id="PS50011"/>
    </source>
</evidence>
<keyword evidence="3" id="KW-0547">Nucleotide-binding</keyword>
<evidence type="ECO:0000256" key="2">
    <source>
        <dbReference type="ARBA" id="ARBA00022679"/>
    </source>
</evidence>
<feature type="region of interest" description="Disordered" evidence="6">
    <location>
        <begin position="174"/>
        <end position="197"/>
    </location>
</feature>
<dbReference type="Pfam" id="PF00069">
    <property type="entry name" value="Pkinase"/>
    <property type="match status" value="1"/>
</dbReference>
<sequence>MMHSLKPENILIDEKGYIKLTDFGLSKILLQDRTEQVEGTFEYLAPEILNQNGDDYDYKVDCWSLGCLLYELIAEHPPFMSEYRDQLPNLIKTTQPKFNFPLSDELKDLITSLLQKDPKKRPSLAEIKGFSFFKNVKDWESYLSYRVVPPFLPIFHQCEDFWRFDPGFTQYKESGDANYDSDKDNKFPDIFGKNSQQ</sequence>
<keyword evidence="9" id="KW-1185">Reference proteome</keyword>
<organism evidence="8 9">
    <name type="scientific">Paramecium octaurelia</name>
    <dbReference type="NCBI Taxonomy" id="43137"/>
    <lineage>
        <taxon>Eukaryota</taxon>
        <taxon>Sar</taxon>
        <taxon>Alveolata</taxon>
        <taxon>Ciliophora</taxon>
        <taxon>Intramacronucleata</taxon>
        <taxon>Oligohymenophorea</taxon>
        <taxon>Peniculida</taxon>
        <taxon>Parameciidae</taxon>
        <taxon>Paramecium</taxon>
    </lineage>
</organism>
<dbReference type="EMBL" id="CAJJDP010000050">
    <property type="protein sequence ID" value="CAD8167487.1"/>
    <property type="molecule type" value="Genomic_DNA"/>
</dbReference>
<gene>
    <name evidence="8" type="ORF">POCTA_138.1.T0500107</name>
</gene>
<dbReference type="AlphaFoldDB" id="A0A8S1UTE1"/>
<keyword evidence="4" id="KW-0418">Kinase</keyword>
<dbReference type="PROSITE" id="PS50011">
    <property type="entry name" value="PROTEIN_KINASE_DOM"/>
    <property type="match status" value="1"/>
</dbReference>
<dbReference type="OrthoDB" id="417954at2759"/>